<dbReference type="InterPro" id="IPR027417">
    <property type="entry name" value="P-loop_NTPase"/>
</dbReference>
<gene>
    <name evidence="15" type="ORF">PBRASI_LOCUS2879</name>
</gene>
<keyword evidence="16" id="KW-1185">Reference proteome</keyword>
<evidence type="ECO:0000256" key="6">
    <source>
        <dbReference type="ARBA" id="ARBA00022806"/>
    </source>
</evidence>
<dbReference type="InterPro" id="IPR012340">
    <property type="entry name" value="NA-bd_OB-fold"/>
</dbReference>
<keyword evidence="7 11" id="KW-0067">ATP-binding</keyword>
<evidence type="ECO:0000256" key="1">
    <source>
        <dbReference type="ARBA" id="ARBA00004123"/>
    </source>
</evidence>
<dbReference type="GO" id="GO:0005524">
    <property type="term" value="F:ATP binding"/>
    <property type="evidence" value="ECO:0007669"/>
    <property type="project" value="UniProtKB-UniRule"/>
</dbReference>
<evidence type="ECO:0000256" key="13">
    <source>
        <dbReference type="SAM" id="MobiDB-lite"/>
    </source>
</evidence>
<keyword evidence="5 12" id="KW-0378">Hydrolase</keyword>
<comment type="function">
    <text evidence="12">Acts as component of the MCM2-7 complex (MCM complex) which is the replicative helicase essential for 'once per cell cycle' DNA replication initiation and elongation in eukaryotic cells. The active ATPase sites in the MCM2-7 ring are formed through the interaction surfaces of two neighboring subunits such that a critical structure of a conserved arginine finger motif is provided in trans relative to the ATP-binding site of the Walker A box of the adjacent subunit. The six ATPase active sites, however, are likely to contribute differentially to the complex helicase activity.</text>
</comment>
<dbReference type="AlphaFoldDB" id="A0A9N9F3D2"/>
<dbReference type="Gene3D" id="3.30.1640.10">
    <property type="entry name" value="mini-chromosome maintenance (MCM) complex, chain A, domain 1"/>
    <property type="match status" value="1"/>
</dbReference>
<comment type="subunit">
    <text evidence="12">Component of the MCM2-7 complex.</text>
</comment>
<evidence type="ECO:0000259" key="14">
    <source>
        <dbReference type="PROSITE" id="PS50051"/>
    </source>
</evidence>
<dbReference type="GO" id="GO:0097373">
    <property type="term" value="C:MCM core complex"/>
    <property type="evidence" value="ECO:0007669"/>
    <property type="project" value="UniProtKB-ARBA"/>
</dbReference>
<dbReference type="OrthoDB" id="1744952at2759"/>
<dbReference type="SMART" id="SM00350">
    <property type="entry name" value="MCM"/>
    <property type="match status" value="1"/>
</dbReference>
<dbReference type="PRINTS" id="PR01662">
    <property type="entry name" value="MCMPROTEIN6"/>
</dbReference>
<evidence type="ECO:0000256" key="3">
    <source>
        <dbReference type="ARBA" id="ARBA00022705"/>
    </source>
</evidence>
<dbReference type="GO" id="GO:0006270">
    <property type="term" value="P:DNA replication initiation"/>
    <property type="evidence" value="ECO:0007669"/>
    <property type="project" value="UniProtKB-UniRule"/>
</dbReference>
<evidence type="ECO:0000256" key="2">
    <source>
        <dbReference type="ARBA" id="ARBA00008010"/>
    </source>
</evidence>
<evidence type="ECO:0000313" key="15">
    <source>
        <dbReference type="EMBL" id="CAG8506407.1"/>
    </source>
</evidence>
<dbReference type="SUPFAM" id="SSF50249">
    <property type="entry name" value="Nucleic acid-binding proteins"/>
    <property type="match status" value="1"/>
</dbReference>
<dbReference type="Gene3D" id="3.40.50.300">
    <property type="entry name" value="P-loop containing nucleotide triphosphate hydrolases"/>
    <property type="match status" value="1"/>
</dbReference>
<dbReference type="PROSITE" id="PS00847">
    <property type="entry name" value="MCM_1"/>
    <property type="match status" value="1"/>
</dbReference>
<evidence type="ECO:0000256" key="9">
    <source>
        <dbReference type="ARBA" id="ARBA00023242"/>
    </source>
</evidence>
<dbReference type="FunFam" id="2.20.28.10:FF:000003">
    <property type="entry name" value="DNA helicase"/>
    <property type="match status" value="1"/>
</dbReference>
<comment type="similarity">
    <text evidence="2 11">Belongs to the MCM family.</text>
</comment>
<organism evidence="15 16">
    <name type="scientific">Paraglomus brasilianum</name>
    <dbReference type="NCBI Taxonomy" id="144538"/>
    <lineage>
        <taxon>Eukaryota</taxon>
        <taxon>Fungi</taxon>
        <taxon>Fungi incertae sedis</taxon>
        <taxon>Mucoromycota</taxon>
        <taxon>Glomeromycotina</taxon>
        <taxon>Glomeromycetes</taxon>
        <taxon>Paraglomerales</taxon>
        <taxon>Paraglomeraceae</taxon>
        <taxon>Paraglomus</taxon>
    </lineage>
</organism>
<dbReference type="GO" id="GO:0043596">
    <property type="term" value="C:nuclear replication fork"/>
    <property type="evidence" value="ECO:0007669"/>
    <property type="project" value="UniProtKB-ARBA"/>
</dbReference>
<dbReference type="GO" id="GO:0003697">
    <property type="term" value="F:single-stranded DNA binding"/>
    <property type="evidence" value="ECO:0007669"/>
    <property type="project" value="TreeGrafter"/>
</dbReference>
<feature type="compositionally biased region" description="Gly residues" evidence="13">
    <location>
        <begin position="860"/>
        <end position="895"/>
    </location>
</feature>
<keyword evidence="3 12" id="KW-0235">DNA replication</keyword>
<dbReference type="Gene3D" id="1.20.58.870">
    <property type="match status" value="1"/>
</dbReference>
<feature type="domain" description="MCM C-terminal AAA(+) ATPase" evidence="14">
    <location>
        <begin position="387"/>
        <end position="593"/>
    </location>
</feature>
<reference evidence="15" key="1">
    <citation type="submission" date="2021-06" db="EMBL/GenBank/DDBJ databases">
        <authorList>
            <person name="Kallberg Y."/>
            <person name="Tangrot J."/>
            <person name="Rosling A."/>
        </authorList>
    </citation>
    <scope>NUCLEOTIDE SEQUENCE</scope>
    <source>
        <strain evidence="15">BR232B</strain>
    </source>
</reference>
<dbReference type="EC" id="3.6.4.12" evidence="12"/>
<feature type="region of interest" description="Disordered" evidence="13">
    <location>
        <begin position="844"/>
        <end position="905"/>
    </location>
</feature>
<dbReference type="InterPro" id="IPR033762">
    <property type="entry name" value="MCM_OB"/>
</dbReference>
<dbReference type="CDD" id="cd17757">
    <property type="entry name" value="MCM6"/>
    <property type="match status" value="1"/>
</dbReference>
<dbReference type="InterPro" id="IPR041024">
    <property type="entry name" value="Mcm6_C"/>
</dbReference>
<dbReference type="InterPro" id="IPR008049">
    <property type="entry name" value="MCM6"/>
</dbReference>
<dbReference type="InterPro" id="IPR027925">
    <property type="entry name" value="MCM_N"/>
</dbReference>
<evidence type="ECO:0000256" key="4">
    <source>
        <dbReference type="ARBA" id="ARBA00022741"/>
    </source>
</evidence>
<protein>
    <recommendedName>
        <fullName evidence="12">DNA replication licensing factor MCM6</fullName>
        <ecNumber evidence="12">3.6.4.12</ecNumber>
    </recommendedName>
</protein>
<comment type="catalytic activity">
    <reaction evidence="12">
        <text>ATP + H2O = ADP + phosphate + H(+)</text>
        <dbReference type="Rhea" id="RHEA:13065"/>
        <dbReference type="ChEBI" id="CHEBI:15377"/>
        <dbReference type="ChEBI" id="CHEBI:15378"/>
        <dbReference type="ChEBI" id="CHEBI:30616"/>
        <dbReference type="ChEBI" id="CHEBI:43474"/>
        <dbReference type="ChEBI" id="CHEBI:456216"/>
        <dbReference type="EC" id="3.6.4.12"/>
    </reaction>
</comment>
<dbReference type="Pfam" id="PF00493">
    <property type="entry name" value="MCM"/>
    <property type="match status" value="1"/>
</dbReference>
<dbReference type="Proteomes" id="UP000789739">
    <property type="component" value="Unassembled WGS sequence"/>
</dbReference>
<dbReference type="Pfam" id="PF17855">
    <property type="entry name" value="MCM_lid"/>
    <property type="match status" value="1"/>
</dbReference>
<dbReference type="GO" id="GO:1990518">
    <property type="term" value="F:single-stranded 3'-5' DNA helicase activity"/>
    <property type="evidence" value="ECO:0007669"/>
    <property type="project" value="TreeGrafter"/>
</dbReference>
<evidence type="ECO:0000256" key="5">
    <source>
        <dbReference type="ARBA" id="ARBA00022801"/>
    </source>
</evidence>
<dbReference type="PANTHER" id="PTHR11630">
    <property type="entry name" value="DNA REPLICATION LICENSING FACTOR MCM FAMILY MEMBER"/>
    <property type="match status" value="1"/>
</dbReference>
<proteinExistence type="inferred from homology"/>
<dbReference type="PANTHER" id="PTHR11630:SF43">
    <property type="entry name" value="DNA REPLICATION LICENSING FACTOR MCM6"/>
    <property type="match status" value="1"/>
</dbReference>
<dbReference type="PRINTS" id="PR01657">
    <property type="entry name" value="MCMFAMILY"/>
</dbReference>
<dbReference type="Pfam" id="PF18263">
    <property type="entry name" value="WHD_MCM6"/>
    <property type="match status" value="1"/>
</dbReference>
<comment type="subcellular location">
    <subcellularLocation>
        <location evidence="1 12">Nucleus</location>
    </subcellularLocation>
</comment>
<keyword evidence="4 11" id="KW-0547">Nucleotide-binding</keyword>
<evidence type="ECO:0000256" key="7">
    <source>
        <dbReference type="ARBA" id="ARBA00022840"/>
    </source>
</evidence>
<evidence type="ECO:0000256" key="11">
    <source>
        <dbReference type="RuleBase" id="RU004070"/>
    </source>
</evidence>
<dbReference type="GO" id="GO:0006279">
    <property type="term" value="P:premeiotic DNA replication"/>
    <property type="evidence" value="ECO:0007669"/>
    <property type="project" value="UniProtKB-ARBA"/>
</dbReference>
<dbReference type="SUPFAM" id="SSF52540">
    <property type="entry name" value="P-loop containing nucleoside triphosphate hydrolases"/>
    <property type="match status" value="1"/>
</dbReference>
<keyword evidence="6 12" id="KW-0347">Helicase</keyword>
<dbReference type="GO" id="GO:0000727">
    <property type="term" value="P:double-strand break repair via break-induced replication"/>
    <property type="evidence" value="ECO:0007669"/>
    <property type="project" value="TreeGrafter"/>
</dbReference>
<evidence type="ECO:0000313" key="16">
    <source>
        <dbReference type="Proteomes" id="UP000789739"/>
    </source>
</evidence>
<keyword evidence="9" id="KW-0539">Nucleus</keyword>
<dbReference type="GO" id="GO:0005656">
    <property type="term" value="C:nuclear pre-replicative complex"/>
    <property type="evidence" value="ECO:0007669"/>
    <property type="project" value="UniProtKB-ARBA"/>
</dbReference>
<dbReference type="InterPro" id="IPR001208">
    <property type="entry name" value="MCM_dom"/>
</dbReference>
<name>A0A9N9F3D2_9GLOM</name>
<keyword evidence="10 12" id="KW-0131">Cell cycle</keyword>
<dbReference type="GO" id="GO:0016787">
    <property type="term" value="F:hydrolase activity"/>
    <property type="evidence" value="ECO:0007669"/>
    <property type="project" value="UniProtKB-KW"/>
</dbReference>
<comment type="caution">
    <text evidence="15">The sequence shown here is derived from an EMBL/GenBank/DDBJ whole genome shotgun (WGS) entry which is preliminary data.</text>
</comment>
<accession>A0A9N9F3D2</accession>
<dbReference type="Gene3D" id="2.40.50.140">
    <property type="entry name" value="Nucleic acid-binding proteins"/>
    <property type="match status" value="1"/>
</dbReference>
<dbReference type="GO" id="GO:0031261">
    <property type="term" value="C:DNA replication preinitiation complex"/>
    <property type="evidence" value="ECO:0007669"/>
    <property type="project" value="UniProtKB-ARBA"/>
</dbReference>
<dbReference type="PROSITE" id="PS50051">
    <property type="entry name" value="MCM_2"/>
    <property type="match status" value="1"/>
</dbReference>
<sequence>MPESTASLEAEEVGAFQRMRRTKPTQTGDIPKVVDRFSETVKNWFEDFLLNFTINGSSTDLEDGTHIYIEKIKEMAEKGTHTLYIDYEHIKEANDSLFDVLNKHYYKFESHFREAVQQVAEKFVPHYQYENAAPLGLNVNQAFLIKREFSLAFYNFSSQLRIRGLRADKIGQLISIKGTVTRTSEVRPELIMGTFQCQECKAVITNIEQQFRYTEPPVCPNPTCANRSSFTLIFEKSKFVDWQRVRVQESPDEIPTGSMPRTLDVILRDEIVESTKPGDKSIFTGTLIVVPDIAQLGAPGGTMELRRDNRARASEGFANAGVTGLKALGAREMTYRLCFLARSVESASTKVKAFGSHAKEETQEKFLESLSVDDRNELQEMISSDKVYERLLQSIAPNVFGHEIIKKGILLQLLGGVHKTTIEGISLRGDINVCIVGDPSTSKSQFLKYVCAIQPRAIYTSGKASTAAGLTAAVVKDEEIGDFTIEAGALLLADNGICCIDEFDKMDLKDQVAIHEAMEQQTITLAKASIHASLNARTSILAAANPIGGRYNRKLTLRQNIGMSGPIMSRFDLFFVVLDDCNEVVDVSIAKYILDMHRRLDDMIESNAPYSTEQLQRYIQFAKMYRPQLTPEAAKLLVRRYRDMRQDEASGFTRNSTRITVRQLESMIRLSEAIAKAHSQTRVTAAFVDEACQLLRKSIIRVEQEDVPLDEDDDIDREQEDSVMQTDEALQSGSGTQEIVSIEEDRVDGGNTATQDMQAADNVTTEAAKNRITAEEYFRIRNMILAHLKANDNDPIREDELTLWYMEQQENEIQTQEDYHNTRKLFKKVLKKLVKDNYLIKLQESSEEPQQMDVDPVGEGPAGEGSVGEGPAGEGPAGEGPAGEGPAGEAAGEGSGSQQPAVTAASEISQTAVFYMIHPNVDIDSI</sequence>
<dbReference type="Pfam" id="PF17207">
    <property type="entry name" value="MCM_OB"/>
    <property type="match status" value="1"/>
</dbReference>
<dbReference type="InterPro" id="IPR018525">
    <property type="entry name" value="MCM_CS"/>
</dbReference>
<dbReference type="GO" id="GO:0042555">
    <property type="term" value="C:MCM complex"/>
    <property type="evidence" value="ECO:0007669"/>
    <property type="project" value="UniProtKB-UniRule"/>
</dbReference>
<keyword evidence="8 11" id="KW-0238">DNA-binding</keyword>
<evidence type="ECO:0000256" key="8">
    <source>
        <dbReference type="ARBA" id="ARBA00023125"/>
    </source>
</evidence>
<dbReference type="GO" id="GO:1902969">
    <property type="term" value="P:mitotic DNA replication"/>
    <property type="evidence" value="ECO:0007669"/>
    <property type="project" value="TreeGrafter"/>
</dbReference>
<evidence type="ECO:0000256" key="12">
    <source>
        <dbReference type="RuleBase" id="RU368064"/>
    </source>
</evidence>
<dbReference type="Gene3D" id="2.20.28.10">
    <property type="match status" value="1"/>
</dbReference>
<dbReference type="InterPro" id="IPR041562">
    <property type="entry name" value="MCM_lid"/>
</dbReference>
<dbReference type="EMBL" id="CAJVPI010000240">
    <property type="protein sequence ID" value="CAG8506407.1"/>
    <property type="molecule type" value="Genomic_DNA"/>
</dbReference>
<dbReference type="Pfam" id="PF14551">
    <property type="entry name" value="MCM_N"/>
    <property type="match status" value="1"/>
</dbReference>
<dbReference type="FunFam" id="3.40.50.300:FF:000115">
    <property type="entry name" value="DNA helicase"/>
    <property type="match status" value="1"/>
</dbReference>
<dbReference type="InterPro" id="IPR031327">
    <property type="entry name" value="MCM"/>
</dbReference>
<evidence type="ECO:0000256" key="10">
    <source>
        <dbReference type="ARBA" id="ARBA00023306"/>
    </source>
</evidence>